<feature type="compositionally biased region" description="Polar residues" evidence="5">
    <location>
        <begin position="340"/>
        <end position="349"/>
    </location>
</feature>
<dbReference type="InterPro" id="IPR006153">
    <property type="entry name" value="Cation/H_exchanger_TM"/>
</dbReference>
<feature type="domain" description="Cation/H+ exchanger transmembrane" evidence="7">
    <location>
        <begin position="34"/>
        <end position="246"/>
    </location>
</feature>
<dbReference type="Gene3D" id="1.20.1530.20">
    <property type="match status" value="2"/>
</dbReference>
<feature type="transmembrane region" description="Helical" evidence="6">
    <location>
        <begin position="211"/>
        <end position="238"/>
    </location>
</feature>
<reference evidence="8 9" key="1">
    <citation type="journal article" date="2015" name="Genome Biol. Evol.">
        <title>Comparative Genomics of a Bacterivorous Green Alga Reveals Evolutionary Causalities and Consequences of Phago-Mixotrophic Mode of Nutrition.</title>
        <authorList>
            <person name="Burns J.A."/>
            <person name="Paasch A."/>
            <person name="Narechania A."/>
            <person name="Kim E."/>
        </authorList>
    </citation>
    <scope>NUCLEOTIDE SEQUENCE [LARGE SCALE GENOMIC DNA]</scope>
    <source>
        <strain evidence="8 9">PLY_AMNH</strain>
    </source>
</reference>
<dbReference type="EMBL" id="LGRX02001894">
    <property type="protein sequence ID" value="KAK3285261.1"/>
    <property type="molecule type" value="Genomic_DNA"/>
</dbReference>
<dbReference type="PANTHER" id="PTHR43021">
    <property type="entry name" value="NA(+)/H(+) ANTIPORTER-RELATED"/>
    <property type="match status" value="1"/>
</dbReference>
<evidence type="ECO:0000313" key="8">
    <source>
        <dbReference type="EMBL" id="KAK3285261.1"/>
    </source>
</evidence>
<feature type="transmembrane region" description="Helical" evidence="6">
    <location>
        <begin position="179"/>
        <end position="199"/>
    </location>
</feature>
<gene>
    <name evidence="8" type="ORF">CYMTET_7114</name>
</gene>
<organism evidence="8 9">
    <name type="scientific">Cymbomonas tetramitiformis</name>
    <dbReference type="NCBI Taxonomy" id="36881"/>
    <lineage>
        <taxon>Eukaryota</taxon>
        <taxon>Viridiplantae</taxon>
        <taxon>Chlorophyta</taxon>
        <taxon>Pyramimonadophyceae</taxon>
        <taxon>Pyramimonadales</taxon>
        <taxon>Pyramimonadaceae</taxon>
        <taxon>Cymbomonas</taxon>
    </lineage>
</organism>
<keyword evidence="2 6" id="KW-0812">Transmembrane</keyword>
<accession>A0AAE0GXJ2</accession>
<feature type="region of interest" description="Disordered" evidence="5">
    <location>
        <begin position="273"/>
        <end position="485"/>
    </location>
</feature>
<dbReference type="GO" id="GO:0015297">
    <property type="term" value="F:antiporter activity"/>
    <property type="evidence" value="ECO:0007669"/>
    <property type="project" value="InterPro"/>
</dbReference>
<keyword evidence="4 6" id="KW-0472">Membrane</keyword>
<dbReference type="GO" id="GO:0016020">
    <property type="term" value="C:membrane"/>
    <property type="evidence" value="ECO:0007669"/>
    <property type="project" value="UniProtKB-SubCell"/>
</dbReference>
<name>A0AAE0GXJ2_9CHLO</name>
<feature type="region of interest" description="Disordered" evidence="5">
    <location>
        <begin position="499"/>
        <end position="518"/>
    </location>
</feature>
<evidence type="ECO:0000256" key="2">
    <source>
        <dbReference type="ARBA" id="ARBA00022692"/>
    </source>
</evidence>
<feature type="region of interest" description="Disordered" evidence="5">
    <location>
        <begin position="567"/>
        <end position="586"/>
    </location>
</feature>
<evidence type="ECO:0000256" key="3">
    <source>
        <dbReference type="ARBA" id="ARBA00022989"/>
    </source>
</evidence>
<dbReference type="AlphaFoldDB" id="A0AAE0GXJ2"/>
<dbReference type="InterPro" id="IPR038770">
    <property type="entry name" value="Na+/solute_symporter_sf"/>
</dbReference>
<dbReference type="PANTHER" id="PTHR43021:SF2">
    <property type="entry name" value="CATION_H+ EXCHANGER DOMAIN-CONTAINING PROTEIN"/>
    <property type="match status" value="1"/>
</dbReference>
<protein>
    <recommendedName>
        <fullName evidence="7">Cation/H+ exchanger transmembrane domain-containing protein</fullName>
    </recommendedName>
</protein>
<dbReference type="Pfam" id="PF00999">
    <property type="entry name" value="Na_H_Exchanger"/>
    <property type="match status" value="2"/>
</dbReference>
<comment type="caution">
    <text evidence="8">The sequence shown here is derived from an EMBL/GenBank/DDBJ whole genome shotgun (WGS) entry which is preliminary data.</text>
</comment>
<feature type="domain" description="Cation/H+ exchanger transmembrane" evidence="7">
    <location>
        <begin position="597"/>
        <end position="764"/>
    </location>
</feature>
<dbReference type="Proteomes" id="UP001190700">
    <property type="component" value="Unassembled WGS sequence"/>
</dbReference>
<dbReference type="GO" id="GO:1902600">
    <property type="term" value="P:proton transmembrane transport"/>
    <property type="evidence" value="ECO:0007669"/>
    <property type="project" value="InterPro"/>
</dbReference>
<evidence type="ECO:0000256" key="5">
    <source>
        <dbReference type="SAM" id="MobiDB-lite"/>
    </source>
</evidence>
<feature type="transmembrane region" description="Helical" evidence="6">
    <location>
        <begin position="684"/>
        <end position="706"/>
    </location>
</feature>
<proteinExistence type="predicted"/>
<evidence type="ECO:0000256" key="6">
    <source>
        <dbReference type="SAM" id="Phobius"/>
    </source>
</evidence>
<evidence type="ECO:0000256" key="4">
    <source>
        <dbReference type="ARBA" id="ARBA00023136"/>
    </source>
</evidence>
<keyword evidence="3 6" id="KW-1133">Transmembrane helix</keyword>
<keyword evidence="9" id="KW-1185">Reference proteome</keyword>
<evidence type="ECO:0000313" key="9">
    <source>
        <dbReference type="Proteomes" id="UP001190700"/>
    </source>
</evidence>
<comment type="subcellular location">
    <subcellularLocation>
        <location evidence="1">Membrane</location>
        <topology evidence="1">Multi-pass membrane protein</topology>
    </subcellularLocation>
</comment>
<feature type="transmembrane region" description="Helical" evidence="6">
    <location>
        <begin position="652"/>
        <end position="672"/>
    </location>
</feature>
<sequence>MEEAEGVGLEQSSGIVATPREIAAFATAFLLFPASWQVGHVFRSFQLPTISGYLLTGVLCGPHGLAVLTEDSTEALWLADDVCLAVVALAAGCELKFKDINTHLKAVSLISICVFCVTWSVSFSSLLGMASNLDFLKHLSPRSQMSAAGVAATIMVARSPASAIAVMREVDAKGRFTTVALTVSILIDVCIIVTFSLVVEFAHSVHGGGEFNLGASIMIPVAHVAFTLVLGVAAGWVIDYTLRRTRRVELNIKALAPSQRHTNEVQDLRQALAPRQRTSVVQDPRQALAPRQRTSVVQDPHQALAPRQRTGVVQDPRQALAPRQRTSVVQDPRQALAPRQRTSVVQDSRQALAPRQRTGVVQDPRKALAPRQRTSVVQDPRQALAPRQRTGMVQDPRQALAPRQRTSVVQDPRQALAPSQCTSVVQDPRQALAPRQRTSVVQDPRQALAPRQRTSVVQDPRQALAPRQRTSVMQDPRQALAPRQRTSVVQDLRQALAPRQRTSVVQDPRQALAPRQRTSVVQDPCEALAPRQRTSVVQDPRQALAPSQCHTNVVQDPRQALASTALQDPAPGISAPPAHQRGARSVRGVAPRQLTSVVGVLVALAGAFFYIVQDVLKSEPLLACVVAGIYAGNRGDRPGEDMLNTGESLQTITSIVLPLINVSFFTLGGAALDVDSLGKTLEVALMLFVSRLFALFCGASLGSWLAGWPREHIRIAWMAFVTQAGVSIGLAKEVAESFPEWGPSLKSLLVAVIVLNQLVGPPLFKVALIQAGDANPALIQSKLEKPQSGTAIDTALDAILP</sequence>
<evidence type="ECO:0000259" key="7">
    <source>
        <dbReference type="Pfam" id="PF00999"/>
    </source>
</evidence>
<feature type="transmembrane region" description="Helical" evidence="6">
    <location>
        <begin position="147"/>
        <end position="167"/>
    </location>
</feature>
<feature type="transmembrane region" description="Helical" evidence="6">
    <location>
        <begin position="594"/>
        <end position="612"/>
    </location>
</feature>
<evidence type="ECO:0000256" key="1">
    <source>
        <dbReference type="ARBA" id="ARBA00004141"/>
    </source>
</evidence>
<feature type="transmembrane region" description="Helical" evidence="6">
    <location>
        <begin position="107"/>
        <end position="127"/>
    </location>
</feature>